<dbReference type="InterPro" id="IPR039177">
    <property type="entry name" value="SMG9"/>
</dbReference>
<dbReference type="SUPFAM" id="SSF52540">
    <property type="entry name" value="P-loop containing nucleoside triphosphate hydrolases"/>
    <property type="match status" value="1"/>
</dbReference>
<evidence type="ECO:0000256" key="3">
    <source>
        <dbReference type="SAM" id="MobiDB-lite"/>
    </source>
</evidence>
<dbReference type="WBParaSite" id="ACRNAN_scaffold161.g11468.t1">
    <property type="protein sequence ID" value="ACRNAN_scaffold161.g11468.t1"/>
    <property type="gene ID" value="ACRNAN_scaffold161.g11468"/>
</dbReference>
<dbReference type="GO" id="GO:0000184">
    <property type="term" value="P:nuclear-transcribed mRNA catabolic process, nonsense-mediated decay"/>
    <property type="evidence" value="ECO:0007669"/>
    <property type="project" value="UniProtKB-KW"/>
</dbReference>
<keyword evidence="2" id="KW-0866">Nonsense-mediated mRNA decay</keyword>
<name>A0A914CXX3_9BILA</name>
<accession>A0A914CXX3</accession>
<evidence type="ECO:0000256" key="1">
    <source>
        <dbReference type="ARBA" id="ARBA00007712"/>
    </source>
</evidence>
<evidence type="ECO:0000256" key="2">
    <source>
        <dbReference type="ARBA" id="ARBA00023161"/>
    </source>
</evidence>
<feature type="region of interest" description="Disordered" evidence="3">
    <location>
        <begin position="1"/>
        <end position="85"/>
    </location>
</feature>
<dbReference type="Proteomes" id="UP000887540">
    <property type="component" value="Unplaced"/>
</dbReference>
<evidence type="ECO:0000313" key="4">
    <source>
        <dbReference type="Proteomes" id="UP000887540"/>
    </source>
</evidence>
<protein>
    <submittedName>
        <fullName evidence="5">Protein SMG9</fullName>
    </submittedName>
</protein>
<proteinExistence type="inferred from homology"/>
<dbReference type="InterPro" id="IPR027417">
    <property type="entry name" value="P-loop_NTPase"/>
</dbReference>
<reference evidence="5" key="1">
    <citation type="submission" date="2022-11" db="UniProtKB">
        <authorList>
            <consortium name="WormBaseParasite"/>
        </authorList>
    </citation>
    <scope>IDENTIFICATION</scope>
</reference>
<organism evidence="4 5">
    <name type="scientific">Acrobeloides nanus</name>
    <dbReference type="NCBI Taxonomy" id="290746"/>
    <lineage>
        <taxon>Eukaryota</taxon>
        <taxon>Metazoa</taxon>
        <taxon>Ecdysozoa</taxon>
        <taxon>Nematoda</taxon>
        <taxon>Chromadorea</taxon>
        <taxon>Rhabditida</taxon>
        <taxon>Tylenchina</taxon>
        <taxon>Cephalobomorpha</taxon>
        <taxon>Cephaloboidea</taxon>
        <taxon>Cephalobidae</taxon>
        <taxon>Acrobeloides</taxon>
    </lineage>
</organism>
<dbReference type="AlphaFoldDB" id="A0A914CXX3"/>
<comment type="similarity">
    <text evidence="1">Belongs to the SMG9 family.</text>
</comment>
<sequence length="422" mass="47866">MRRGDTRRGTGFRPGGFKIAQRSEQPRATDIPTTSQPNVKDGSSVRILGRASETEAEVKPGTIITSSHVKKTEERPPSTSGPQTSLSASIRFLEDNMHLNDALQELLSDSNTSYHVIGAIGPQGAGKSTFLSMLSGNDPMDLYRQYVFRPCSREAVESCRYQTLKIYIYINKTRTILLDCQGMSSASILDDLIRANRRQQIGSFKADEQFDTECLRLLLFMFEICHTLVLNVDWFIDMSVIRELMSAQLISSALTRNDRKVNLVVVHQRAKSMDFHPVTVKRRAQCLKGMFEHSKFNICGGLSMGGIGFKKYGNIEPDVNYILLSEIKPRIRGETVPQNIGQELQPMEYIEYGTVMNVLRTQILRLPKPLFASSNSLLTEREWFQMASLFWAKLENDAMIRSSKKLWNVYSDKDEIRVAKRT</sequence>
<evidence type="ECO:0000313" key="5">
    <source>
        <dbReference type="WBParaSite" id="ACRNAN_scaffold161.g11468.t1"/>
    </source>
</evidence>
<dbReference type="PANTHER" id="PTHR14270:SF0">
    <property type="entry name" value="NONSENSE-MEDIATED MRNA DECAY FACTOR SMG9"/>
    <property type="match status" value="1"/>
</dbReference>
<keyword evidence="4" id="KW-1185">Reference proteome</keyword>
<dbReference type="PANTHER" id="PTHR14270">
    <property type="entry name" value="NONSENSE-MEDIATED MRNA DECAY FACTOR SMG9"/>
    <property type="match status" value="1"/>
</dbReference>
<dbReference type="Gene3D" id="3.40.50.300">
    <property type="entry name" value="P-loop containing nucleotide triphosphate hydrolases"/>
    <property type="match status" value="1"/>
</dbReference>